<evidence type="ECO:0000313" key="2">
    <source>
        <dbReference type="Proteomes" id="UP000015351"/>
    </source>
</evidence>
<sequence>MARFGAVCTTLSPKRGGGSIYCFETTAQVARALKDGP</sequence>
<keyword evidence="2" id="KW-1185">Reference proteome</keyword>
<dbReference type="HOGENOM" id="CLU_3345465_0_0_5"/>
<dbReference type="AlphaFoldDB" id="S9RLH7"/>
<comment type="caution">
    <text evidence="1">The sequence shown here is derived from an EMBL/GenBank/DDBJ whole genome shotgun (WGS) entry which is preliminary data.</text>
</comment>
<reference evidence="2" key="1">
    <citation type="journal article" date="2013" name="Stand. Genomic Sci.">
        <title>Genome sequence of the Litoreibacter arenae type strain (DSM 19593(T)), a member of the Roseobacter clade isolated from sea sand.</title>
        <authorList>
            <person name="Riedel T."/>
            <person name="Fiebig A."/>
            <person name="Petersen J."/>
            <person name="Gronow S."/>
            <person name="Kyrpides N.C."/>
            <person name="Goker M."/>
            <person name="Klenk H.P."/>
        </authorList>
    </citation>
    <scope>NUCLEOTIDE SEQUENCE [LARGE SCALE GENOMIC DNA]</scope>
    <source>
        <strain evidence="2">DSM 19593</strain>
    </source>
</reference>
<dbReference type="EMBL" id="AONI01000010">
    <property type="protein sequence ID" value="EPX78980.1"/>
    <property type="molecule type" value="Genomic_DNA"/>
</dbReference>
<accession>S9RLH7</accession>
<organism evidence="1 2">
    <name type="scientific">Litoreibacter arenae DSM 19593</name>
    <dbReference type="NCBI Taxonomy" id="1123360"/>
    <lineage>
        <taxon>Bacteria</taxon>
        <taxon>Pseudomonadati</taxon>
        <taxon>Pseudomonadota</taxon>
        <taxon>Alphaproteobacteria</taxon>
        <taxon>Rhodobacterales</taxon>
        <taxon>Roseobacteraceae</taxon>
        <taxon>Litoreibacter</taxon>
    </lineage>
</organism>
<name>S9RLH7_9RHOB</name>
<evidence type="ECO:0000313" key="1">
    <source>
        <dbReference type="EMBL" id="EPX78980.1"/>
    </source>
</evidence>
<proteinExistence type="predicted"/>
<protein>
    <submittedName>
        <fullName evidence="1">Uncharacterized protein</fullName>
    </submittedName>
</protein>
<dbReference type="Proteomes" id="UP000015351">
    <property type="component" value="Unassembled WGS sequence"/>
</dbReference>
<dbReference type="STRING" id="1123360.thalar_01796"/>
<gene>
    <name evidence="1" type="ORF">thalar_01796</name>
</gene>